<evidence type="ECO:0000313" key="2">
    <source>
        <dbReference type="EMBL" id="SDB79848.1"/>
    </source>
</evidence>
<dbReference type="Pfam" id="PF12724">
    <property type="entry name" value="Flavodoxin_5"/>
    <property type="match status" value="1"/>
</dbReference>
<dbReference type="STRING" id="1577474.GA0111570_101119"/>
<dbReference type="AlphaFoldDB" id="A0A1G6GCX8"/>
<feature type="domain" description="Flavodoxin-like" evidence="1">
    <location>
        <begin position="4"/>
        <end position="163"/>
    </location>
</feature>
<dbReference type="EMBL" id="FMYF01000001">
    <property type="protein sequence ID" value="SDB79848.1"/>
    <property type="molecule type" value="Genomic_DNA"/>
</dbReference>
<keyword evidence="3" id="KW-1185">Reference proteome</keyword>
<name>A0A1G6GCX8_9ACTN</name>
<dbReference type="Proteomes" id="UP000199086">
    <property type="component" value="Unassembled WGS sequence"/>
</dbReference>
<accession>A0A1G6GCX8</accession>
<dbReference type="InterPro" id="IPR029039">
    <property type="entry name" value="Flavoprotein-like_sf"/>
</dbReference>
<dbReference type="InterPro" id="IPR008254">
    <property type="entry name" value="Flavodoxin/NO_synth"/>
</dbReference>
<gene>
    <name evidence="2" type="ORF">GA0111570_101119</name>
</gene>
<dbReference type="SUPFAM" id="SSF52218">
    <property type="entry name" value="Flavoproteins"/>
    <property type="match status" value="1"/>
</dbReference>
<dbReference type="Gene3D" id="3.40.50.360">
    <property type="match status" value="1"/>
</dbReference>
<dbReference type="InterPro" id="IPR026816">
    <property type="entry name" value="Flavodoxin_dom"/>
</dbReference>
<organism evidence="2 3">
    <name type="scientific">Raineyella antarctica</name>
    <dbReference type="NCBI Taxonomy" id="1577474"/>
    <lineage>
        <taxon>Bacteria</taxon>
        <taxon>Bacillati</taxon>
        <taxon>Actinomycetota</taxon>
        <taxon>Actinomycetes</taxon>
        <taxon>Propionibacteriales</taxon>
        <taxon>Propionibacteriaceae</taxon>
        <taxon>Raineyella</taxon>
    </lineage>
</organism>
<evidence type="ECO:0000259" key="1">
    <source>
        <dbReference type="PROSITE" id="PS50902"/>
    </source>
</evidence>
<dbReference type="GO" id="GO:0010181">
    <property type="term" value="F:FMN binding"/>
    <property type="evidence" value="ECO:0007669"/>
    <property type="project" value="InterPro"/>
</dbReference>
<dbReference type="OrthoDB" id="129384at2"/>
<proteinExistence type="predicted"/>
<dbReference type="RefSeq" id="WP_092605326.1">
    <property type="nucleotide sequence ID" value="NZ_FMYF01000001.1"/>
</dbReference>
<reference evidence="2 3" key="1">
    <citation type="submission" date="2016-06" db="EMBL/GenBank/DDBJ databases">
        <authorList>
            <person name="Olsen C.W."/>
            <person name="Carey S."/>
            <person name="Hinshaw L."/>
            <person name="Karasin A.I."/>
        </authorList>
    </citation>
    <scope>NUCLEOTIDE SEQUENCE [LARGE SCALE GENOMIC DNA]</scope>
    <source>
        <strain evidence="2 3">LZ-22</strain>
    </source>
</reference>
<evidence type="ECO:0000313" key="3">
    <source>
        <dbReference type="Proteomes" id="UP000199086"/>
    </source>
</evidence>
<dbReference type="PROSITE" id="PS50902">
    <property type="entry name" value="FLAVODOXIN_LIKE"/>
    <property type="match status" value="1"/>
</dbReference>
<protein>
    <submittedName>
        <fullName evidence="2">Menaquinone-dependent protoporphyrinogen oxidase</fullName>
    </submittedName>
</protein>
<sequence length="170" mass="18224">MTRMLVAFATKGGTTQTIAERIGARLTEAGHQVTVVAVQDNPDPAAYEAVVVGSGVLNGSVYPAGGEWVIARQGHLLGRPVGVFAVCLSALSEDPEARAAALAYPDQLAAVLPEPPFASIVFPGTYDPGSRTWWERIVARLNNAPKGDFRDWDKVDAWARELADRLAVQR</sequence>